<gene>
    <name evidence="2" type="ORF">E6H01_00290</name>
</gene>
<feature type="domain" description="Xylose isomerase-like TIM barrel" evidence="1">
    <location>
        <begin position="20"/>
        <end position="261"/>
    </location>
</feature>
<dbReference type="InterPro" id="IPR013022">
    <property type="entry name" value="Xyl_isomerase-like_TIM-brl"/>
</dbReference>
<dbReference type="Gene3D" id="3.20.20.150">
    <property type="entry name" value="Divalent-metal-dependent TIM barrel enzymes"/>
    <property type="match status" value="1"/>
</dbReference>
<dbReference type="GO" id="GO:0016853">
    <property type="term" value="F:isomerase activity"/>
    <property type="evidence" value="ECO:0007669"/>
    <property type="project" value="UniProtKB-KW"/>
</dbReference>
<dbReference type="PANTHER" id="PTHR12110">
    <property type="entry name" value="HYDROXYPYRUVATE ISOMERASE"/>
    <property type="match status" value="1"/>
</dbReference>
<evidence type="ECO:0000313" key="2">
    <source>
        <dbReference type="EMBL" id="TMJ06845.1"/>
    </source>
</evidence>
<sequence length="310" mass="33384">MFRRAIITDEISQQPREAIELSRRFGLDGIEIRSAWEKRPHEFSQADVHALRTLSMDAGLAVCAVATPCFKCAVDDPAAVQTHFEMLRRCLDVCTGLGASIARVFSFWAQGDRAGGNAPSAEGAWAAVPSLIADHLARAADVARTFGCRLGVENEPSVVGSNCWRVAGLLARAHHPALGAVWDPGNDLYDPSGEQPYPEGYLHLQPYLLHVHIKDARRDLATGSAQAVPLGDGEVPYARIFTTLIEDGYAGFVSLETHYRIARPVSPEVALMPGGSAFSAGGLEASTLCLQRWQTLLATAGIAAPLNRED</sequence>
<dbReference type="InterPro" id="IPR036237">
    <property type="entry name" value="Xyl_isomerase-like_sf"/>
</dbReference>
<organism evidence="2 3">
    <name type="scientific">Candidatus Segetimicrobium genomatis</name>
    <dbReference type="NCBI Taxonomy" id="2569760"/>
    <lineage>
        <taxon>Bacteria</taxon>
        <taxon>Bacillati</taxon>
        <taxon>Candidatus Sysuimicrobiota</taxon>
        <taxon>Candidatus Sysuimicrobiia</taxon>
        <taxon>Candidatus Sysuimicrobiales</taxon>
        <taxon>Candidatus Segetimicrobiaceae</taxon>
        <taxon>Candidatus Segetimicrobium</taxon>
    </lineage>
</organism>
<dbReference type="AlphaFoldDB" id="A0A537LFT2"/>
<dbReference type="EMBL" id="VBAL01000006">
    <property type="protein sequence ID" value="TMJ06845.1"/>
    <property type="molecule type" value="Genomic_DNA"/>
</dbReference>
<comment type="caution">
    <text evidence="2">The sequence shown here is derived from an EMBL/GenBank/DDBJ whole genome shotgun (WGS) entry which is preliminary data.</text>
</comment>
<name>A0A537LFT2_9BACT</name>
<dbReference type="PANTHER" id="PTHR12110:SF53">
    <property type="entry name" value="BLR5974 PROTEIN"/>
    <property type="match status" value="1"/>
</dbReference>
<keyword evidence="2" id="KW-0413">Isomerase</keyword>
<dbReference type="SUPFAM" id="SSF51658">
    <property type="entry name" value="Xylose isomerase-like"/>
    <property type="match status" value="1"/>
</dbReference>
<dbReference type="InterPro" id="IPR050312">
    <property type="entry name" value="IolE/XylAMocC-like"/>
</dbReference>
<dbReference type="Proteomes" id="UP000319353">
    <property type="component" value="Unassembled WGS sequence"/>
</dbReference>
<proteinExistence type="predicted"/>
<dbReference type="Pfam" id="PF01261">
    <property type="entry name" value="AP_endonuc_2"/>
    <property type="match status" value="1"/>
</dbReference>
<protein>
    <submittedName>
        <fullName evidence="2">Sugar phosphate isomerase/epimerase</fullName>
    </submittedName>
</protein>
<reference evidence="2 3" key="1">
    <citation type="journal article" date="2019" name="Nat. Microbiol.">
        <title>Mediterranean grassland soil C-N compound turnover is dependent on rainfall and depth, and is mediated by genomically divergent microorganisms.</title>
        <authorList>
            <person name="Diamond S."/>
            <person name="Andeer P.F."/>
            <person name="Li Z."/>
            <person name="Crits-Christoph A."/>
            <person name="Burstein D."/>
            <person name="Anantharaman K."/>
            <person name="Lane K.R."/>
            <person name="Thomas B.C."/>
            <person name="Pan C."/>
            <person name="Northen T.R."/>
            <person name="Banfield J.F."/>
        </authorList>
    </citation>
    <scope>NUCLEOTIDE SEQUENCE [LARGE SCALE GENOMIC DNA]</scope>
    <source>
        <strain evidence="2">NP_4</strain>
    </source>
</reference>
<accession>A0A537LFT2</accession>
<evidence type="ECO:0000313" key="3">
    <source>
        <dbReference type="Proteomes" id="UP000319353"/>
    </source>
</evidence>
<evidence type="ECO:0000259" key="1">
    <source>
        <dbReference type="Pfam" id="PF01261"/>
    </source>
</evidence>